<dbReference type="Gene3D" id="3.30.70.270">
    <property type="match status" value="1"/>
</dbReference>
<name>A0AB39HFP3_9VIBR</name>
<dbReference type="Pfam" id="PF00990">
    <property type="entry name" value="GGDEF"/>
    <property type="match status" value="1"/>
</dbReference>
<keyword evidence="1" id="KW-0812">Transmembrane</keyword>
<dbReference type="SMART" id="SM00267">
    <property type="entry name" value="GGDEF"/>
    <property type="match status" value="1"/>
</dbReference>
<geneLocation type="plasmid" evidence="5">
    <name>p-HB236076</name>
</geneLocation>
<evidence type="ECO:0000313" key="5">
    <source>
        <dbReference type="EMBL" id="XDK27026.1"/>
    </source>
</evidence>
<accession>A0AB39HFP3</accession>
<protein>
    <submittedName>
        <fullName evidence="5">EAL domain-containing protein</fullName>
    </submittedName>
</protein>
<dbReference type="SUPFAM" id="SSF55073">
    <property type="entry name" value="Nucleotide cyclase"/>
    <property type="match status" value="1"/>
</dbReference>
<dbReference type="InterPro" id="IPR042461">
    <property type="entry name" value="LapD_MoxY_peri_C"/>
</dbReference>
<dbReference type="Pfam" id="PF16448">
    <property type="entry name" value="LapD_MoxY_N"/>
    <property type="match status" value="1"/>
</dbReference>
<dbReference type="Gene3D" id="6.20.270.20">
    <property type="entry name" value="LapD/MoxY periplasmic domain"/>
    <property type="match status" value="1"/>
</dbReference>
<organism evidence="5">
    <name type="scientific">Vibrio sp. HB236076</name>
    <dbReference type="NCBI Taxonomy" id="3232307"/>
    <lineage>
        <taxon>Bacteria</taxon>
        <taxon>Pseudomonadati</taxon>
        <taxon>Pseudomonadota</taxon>
        <taxon>Gammaproteobacteria</taxon>
        <taxon>Vibrionales</taxon>
        <taxon>Vibrionaceae</taxon>
        <taxon>Vibrio</taxon>
    </lineage>
</organism>
<dbReference type="SUPFAM" id="SSF141868">
    <property type="entry name" value="EAL domain-like"/>
    <property type="match status" value="1"/>
</dbReference>
<dbReference type="PROSITE" id="PS50887">
    <property type="entry name" value="GGDEF"/>
    <property type="match status" value="1"/>
</dbReference>
<dbReference type="Gene3D" id="3.30.110.200">
    <property type="match status" value="1"/>
</dbReference>
<gene>
    <name evidence="5" type="ORF">AB0763_14770</name>
</gene>
<dbReference type="PANTHER" id="PTHR33121">
    <property type="entry name" value="CYCLIC DI-GMP PHOSPHODIESTERASE PDEF"/>
    <property type="match status" value="1"/>
</dbReference>
<proteinExistence type="predicted"/>
<feature type="transmembrane region" description="Helical" evidence="1">
    <location>
        <begin position="152"/>
        <end position="175"/>
    </location>
</feature>
<feature type="domain" description="EAL" evidence="2">
    <location>
        <begin position="406"/>
        <end position="638"/>
    </location>
</feature>
<dbReference type="GO" id="GO:0071111">
    <property type="term" value="F:cyclic-guanylate-specific phosphodiesterase activity"/>
    <property type="evidence" value="ECO:0007669"/>
    <property type="project" value="InterPro"/>
</dbReference>
<dbReference type="InterPro" id="IPR032244">
    <property type="entry name" value="LapD_MoxY_N"/>
</dbReference>
<sequence>MTLYRQLVVGMITVFIFLMAAVLVIEFNTTRDNLLEQQRSEINNTINTVGLALTPYLQDKDTVATESVLNALFDGSSYSVVKLSFLDSDQVIERKYPQRSANVPAWFSNLELFHPIEDTRVLTSGWIQFAEVTIISQTAAIYEQLWDAFTKLISAIGLTFLFGILFISAILHRALKPLKAITVKMRDIANNQFGQPLKTPSTTDLIAVVDGINFMSAQIEASFKEQAKEAQSLRQQAYIDPVSNLGNRSYFLTQLEQWLKEDGHGGIGVLHAEYISEAYDDRDYQSADQAVRSLATQLTNSAAVVNQQVMIARISSDEFGFIFPNVDADELQTIAGNIIHDVEMLGTDPTGSADMAIALGVAYNSTHKSRGEVLSMIDNALSKAKAAPENKFGFVSSDTVSSLMGKQQWKTLVEEAIHEHWVKLRFQNACFPNGKLFHRETFSLIQKDDQVYRATQYLFALEQLDATDMFDQYVINAVIEKLSQEENPIPTAINIARSSLIEPSFIRFVSQALANNPKIAGYLHFEIGEESFIHHPNYCALFCNAIRQGGASFGVDNYGRHFQSLDYLNEFRPNYVKLDYLFTHNLDDEKQKFTLTSISRTAQNLGITTVASRVETQQQLDFLSEHFVRVFQGFIFEQ</sequence>
<dbReference type="PANTHER" id="PTHR33121:SF79">
    <property type="entry name" value="CYCLIC DI-GMP PHOSPHODIESTERASE PDED-RELATED"/>
    <property type="match status" value="1"/>
</dbReference>
<feature type="domain" description="GGDEF" evidence="4">
    <location>
        <begin position="263"/>
        <end position="397"/>
    </location>
</feature>
<keyword evidence="1" id="KW-1133">Transmembrane helix</keyword>
<dbReference type="InterPro" id="IPR043128">
    <property type="entry name" value="Rev_trsase/Diguanyl_cyclase"/>
</dbReference>
<dbReference type="PROSITE" id="PS50883">
    <property type="entry name" value="EAL"/>
    <property type="match status" value="1"/>
</dbReference>
<dbReference type="InterPro" id="IPR003660">
    <property type="entry name" value="HAMP_dom"/>
</dbReference>
<dbReference type="Gene3D" id="3.20.20.450">
    <property type="entry name" value="EAL domain"/>
    <property type="match status" value="1"/>
</dbReference>
<evidence type="ECO:0000259" key="2">
    <source>
        <dbReference type="PROSITE" id="PS50883"/>
    </source>
</evidence>
<dbReference type="RefSeq" id="WP_306099205.1">
    <property type="nucleotide sequence ID" value="NZ_CP162602.1"/>
</dbReference>
<dbReference type="InterPro" id="IPR035919">
    <property type="entry name" value="EAL_sf"/>
</dbReference>
<dbReference type="CDD" id="cd01948">
    <property type="entry name" value="EAL"/>
    <property type="match status" value="1"/>
</dbReference>
<reference evidence="5" key="1">
    <citation type="submission" date="2024-07" db="EMBL/GenBank/DDBJ databases">
        <title>Genome Analysis of a Potential Novel Vibrio Species Secreting pH- and Thermo-stable Alginate Lyase and its Application in Producing Alginate Oligosaccharides.</title>
        <authorList>
            <person name="Huang H."/>
            <person name="Bao K."/>
        </authorList>
    </citation>
    <scope>NUCLEOTIDE SEQUENCE</scope>
    <source>
        <strain evidence="5">HB236076</strain>
        <plasmid evidence="5">p-HB236076</plasmid>
    </source>
</reference>
<evidence type="ECO:0000259" key="3">
    <source>
        <dbReference type="PROSITE" id="PS50885"/>
    </source>
</evidence>
<feature type="transmembrane region" description="Helical" evidence="1">
    <location>
        <begin position="7"/>
        <end position="25"/>
    </location>
</feature>
<feature type="domain" description="HAMP" evidence="3">
    <location>
        <begin position="172"/>
        <end position="224"/>
    </location>
</feature>
<dbReference type="InterPro" id="IPR000160">
    <property type="entry name" value="GGDEF_dom"/>
</dbReference>
<keyword evidence="5" id="KW-0614">Plasmid</keyword>
<dbReference type="SMART" id="SM00052">
    <property type="entry name" value="EAL"/>
    <property type="match status" value="1"/>
</dbReference>
<dbReference type="GO" id="GO:0007165">
    <property type="term" value="P:signal transduction"/>
    <property type="evidence" value="ECO:0007669"/>
    <property type="project" value="InterPro"/>
</dbReference>
<dbReference type="AlphaFoldDB" id="A0AB39HFP3"/>
<evidence type="ECO:0000259" key="4">
    <source>
        <dbReference type="PROSITE" id="PS50887"/>
    </source>
</evidence>
<dbReference type="GO" id="GO:0016020">
    <property type="term" value="C:membrane"/>
    <property type="evidence" value="ECO:0007669"/>
    <property type="project" value="InterPro"/>
</dbReference>
<dbReference type="KEGG" id="vih:AB0763_14770"/>
<dbReference type="InterPro" id="IPR029787">
    <property type="entry name" value="Nucleotide_cyclase"/>
</dbReference>
<dbReference type="InterPro" id="IPR050706">
    <property type="entry name" value="Cyclic-di-GMP_PDE-like"/>
</dbReference>
<dbReference type="InterPro" id="IPR001633">
    <property type="entry name" value="EAL_dom"/>
</dbReference>
<dbReference type="EMBL" id="CP162602">
    <property type="protein sequence ID" value="XDK27026.1"/>
    <property type="molecule type" value="Genomic_DNA"/>
</dbReference>
<evidence type="ECO:0000256" key="1">
    <source>
        <dbReference type="SAM" id="Phobius"/>
    </source>
</evidence>
<dbReference type="PROSITE" id="PS50885">
    <property type="entry name" value="HAMP"/>
    <property type="match status" value="1"/>
</dbReference>
<dbReference type="Pfam" id="PF00563">
    <property type="entry name" value="EAL"/>
    <property type="match status" value="1"/>
</dbReference>
<keyword evidence="1" id="KW-0472">Membrane</keyword>